<evidence type="ECO:0000256" key="3">
    <source>
        <dbReference type="ARBA" id="ARBA00022989"/>
    </source>
</evidence>
<keyword evidence="7" id="KW-1185">Reference proteome</keyword>
<dbReference type="Pfam" id="PF01040">
    <property type="entry name" value="UbiA"/>
    <property type="match status" value="1"/>
</dbReference>
<reference evidence="6" key="1">
    <citation type="journal article" date="2020" name="Stud. Mycol.">
        <title>101 Dothideomycetes genomes: a test case for predicting lifestyles and emergence of pathogens.</title>
        <authorList>
            <person name="Haridas S."/>
            <person name="Albert R."/>
            <person name="Binder M."/>
            <person name="Bloem J."/>
            <person name="Labutti K."/>
            <person name="Salamov A."/>
            <person name="Andreopoulos B."/>
            <person name="Baker S."/>
            <person name="Barry K."/>
            <person name="Bills G."/>
            <person name="Bluhm B."/>
            <person name="Cannon C."/>
            <person name="Castanera R."/>
            <person name="Culley D."/>
            <person name="Daum C."/>
            <person name="Ezra D."/>
            <person name="Gonzalez J."/>
            <person name="Henrissat B."/>
            <person name="Kuo A."/>
            <person name="Liang C."/>
            <person name="Lipzen A."/>
            <person name="Lutzoni F."/>
            <person name="Magnuson J."/>
            <person name="Mondo S."/>
            <person name="Nolan M."/>
            <person name="Ohm R."/>
            <person name="Pangilinan J."/>
            <person name="Park H.-J."/>
            <person name="Ramirez L."/>
            <person name="Alfaro M."/>
            <person name="Sun H."/>
            <person name="Tritt A."/>
            <person name="Yoshinaga Y."/>
            <person name="Zwiers L.-H."/>
            <person name="Turgeon B."/>
            <person name="Goodwin S."/>
            <person name="Spatafora J."/>
            <person name="Crous P."/>
            <person name="Grigoriev I."/>
        </authorList>
    </citation>
    <scope>NUCLEOTIDE SEQUENCE</scope>
    <source>
        <strain evidence="6">Tuck. ex Michener</strain>
    </source>
</reference>
<dbReference type="Proteomes" id="UP000800092">
    <property type="component" value="Unassembled WGS sequence"/>
</dbReference>
<evidence type="ECO:0000313" key="6">
    <source>
        <dbReference type="EMBL" id="KAF2237264.1"/>
    </source>
</evidence>
<feature type="transmembrane region" description="Helical" evidence="5">
    <location>
        <begin position="285"/>
        <end position="305"/>
    </location>
</feature>
<evidence type="ECO:0000256" key="1">
    <source>
        <dbReference type="ARBA" id="ARBA00004141"/>
    </source>
</evidence>
<dbReference type="PANTHER" id="PTHR42723:SF1">
    <property type="entry name" value="CHLOROPHYLL SYNTHASE, CHLOROPLASTIC"/>
    <property type="match status" value="1"/>
</dbReference>
<name>A0A6A6HGL3_VIRVR</name>
<dbReference type="EMBL" id="ML991781">
    <property type="protein sequence ID" value="KAF2237264.1"/>
    <property type="molecule type" value="Genomic_DNA"/>
</dbReference>
<keyword evidence="2 5" id="KW-0812">Transmembrane</keyword>
<evidence type="ECO:0000313" key="7">
    <source>
        <dbReference type="Proteomes" id="UP000800092"/>
    </source>
</evidence>
<dbReference type="GO" id="GO:0016020">
    <property type="term" value="C:membrane"/>
    <property type="evidence" value="ECO:0007669"/>
    <property type="project" value="UniProtKB-SubCell"/>
</dbReference>
<feature type="transmembrane region" description="Helical" evidence="5">
    <location>
        <begin position="230"/>
        <end position="250"/>
    </location>
</feature>
<evidence type="ECO:0008006" key="8">
    <source>
        <dbReference type="Google" id="ProtNLM"/>
    </source>
</evidence>
<gene>
    <name evidence="6" type="ORF">EV356DRAFT_481116</name>
</gene>
<sequence length="323" mass="36324">MSSFIKVKIVSKILNFIYTMILFTADDFISILFPNVLGATLISTTGRPFRLGENACHSKMSLRIPRAFLWVWSNLLLFNISNQRTSDDVQEDRINKPWRPIASGRLSMQQATMIYHALLPIVLTMTLLVGGFMPCLILQSLTYCYNDLNGSNHWTLRGLINAGGYLSFISGAVEASLGTQHLELNRESLRWLSCVAFAITTTIHSMDLYDQDGDRKRGRLTLPLAFGAKYTRIWIGTVVIVVSVGAPHILDSSYLMAIPTLVMGAVVAEESLMKMNQSKIESKRTFRLWCIWITSLYILPSWSYFSPFQVTSPMVAGDCGRSR</sequence>
<organism evidence="6 7">
    <name type="scientific">Viridothelium virens</name>
    <name type="common">Speckled blister lichen</name>
    <name type="synonym">Trypethelium virens</name>
    <dbReference type="NCBI Taxonomy" id="1048519"/>
    <lineage>
        <taxon>Eukaryota</taxon>
        <taxon>Fungi</taxon>
        <taxon>Dikarya</taxon>
        <taxon>Ascomycota</taxon>
        <taxon>Pezizomycotina</taxon>
        <taxon>Dothideomycetes</taxon>
        <taxon>Dothideomycetes incertae sedis</taxon>
        <taxon>Trypetheliales</taxon>
        <taxon>Trypetheliaceae</taxon>
        <taxon>Viridothelium</taxon>
    </lineage>
</organism>
<keyword evidence="3 5" id="KW-1133">Transmembrane helix</keyword>
<dbReference type="InterPro" id="IPR050475">
    <property type="entry name" value="Prenyltransferase_related"/>
</dbReference>
<feature type="transmembrane region" description="Helical" evidence="5">
    <location>
        <begin position="113"/>
        <end position="138"/>
    </location>
</feature>
<comment type="subcellular location">
    <subcellularLocation>
        <location evidence="1">Membrane</location>
        <topology evidence="1">Multi-pass membrane protein</topology>
    </subcellularLocation>
</comment>
<dbReference type="InterPro" id="IPR000537">
    <property type="entry name" value="UbiA_prenyltransferase"/>
</dbReference>
<dbReference type="OrthoDB" id="434972at2759"/>
<dbReference type="PANTHER" id="PTHR42723">
    <property type="entry name" value="CHLOROPHYLL SYNTHASE"/>
    <property type="match status" value="1"/>
</dbReference>
<evidence type="ECO:0000256" key="5">
    <source>
        <dbReference type="SAM" id="Phobius"/>
    </source>
</evidence>
<evidence type="ECO:0000256" key="4">
    <source>
        <dbReference type="ARBA" id="ARBA00023136"/>
    </source>
</evidence>
<dbReference type="AlphaFoldDB" id="A0A6A6HGL3"/>
<dbReference type="Gene3D" id="1.10.357.140">
    <property type="entry name" value="UbiA prenyltransferase"/>
    <property type="match status" value="1"/>
</dbReference>
<evidence type="ECO:0000256" key="2">
    <source>
        <dbReference type="ARBA" id="ARBA00022692"/>
    </source>
</evidence>
<protein>
    <recommendedName>
        <fullName evidence="8">UbiA prenyltransferase</fullName>
    </recommendedName>
</protein>
<feature type="transmembrane region" description="Helical" evidence="5">
    <location>
        <begin position="256"/>
        <end position="273"/>
    </location>
</feature>
<accession>A0A6A6HGL3</accession>
<dbReference type="CDD" id="cd13965">
    <property type="entry name" value="PT_UbiA_3"/>
    <property type="match status" value="1"/>
</dbReference>
<feature type="transmembrane region" description="Helical" evidence="5">
    <location>
        <begin position="12"/>
        <end position="33"/>
    </location>
</feature>
<dbReference type="InterPro" id="IPR044878">
    <property type="entry name" value="UbiA_sf"/>
</dbReference>
<dbReference type="GO" id="GO:0016765">
    <property type="term" value="F:transferase activity, transferring alkyl or aryl (other than methyl) groups"/>
    <property type="evidence" value="ECO:0007669"/>
    <property type="project" value="InterPro"/>
</dbReference>
<proteinExistence type="predicted"/>
<keyword evidence="4 5" id="KW-0472">Membrane</keyword>